<dbReference type="InterPro" id="IPR051266">
    <property type="entry name" value="CLCR"/>
</dbReference>
<evidence type="ECO:0000256" key="1">
    <source>
        <dbReference type="SAM" id="Coils"/>
    </source>
</evidence>
<dbReference type="SMART" id="SM00327">
    <property type="entry name" value="VWA"/>
    <property type="match status" value="1"/>
</dbReference>
<evidence type="ECO:0000259" key="2">
    <source>
        <dbReference type="PROSITE" id="PS50234"/>
    </source>
</evidence>
<comment type="caution">
    <text evidence="3">The sequence shown here is derived from an EMBL/GenBank/DDBJ whole genome shotgun (WGS) entry which is preliminary data.</text>
</comment>
<sequence length="595" mass="65592">MGGAAAGAMDANAFNAAVRSAHDGVFLPEVSTLTYQGVFNEHSYHTGGPEDTHQVAVAAYAARGLGSLGDPDEVWVACFLKSCRDGQPRDHIAMDLIVVLDVSGSMDWSVDSERLRTTENSRLALAKEALTSLIPKLRPDDRFGLATFTNEGRVIQPLVPVAELRHEELLQQIHELRAGGGTTISAGLQAAVQISGEEMPVGRHRRLLFLTDMDDMRPGQLDHMVATQSERGLFVSFVGIGMGFKAELAEQVSKHKGSNYFCITQEHELRKTIVDNFDWNFFPAAFNVEMTEQSDTLQLSSVYGTPYDLRDELVEAEWMPDVHRFYPEEFKSTVTTFLLCIQRTVSGLPMPALQSIFSFLSAGVRSVIRVDTVFPSGVQSDGAVDGGLILLRLRGRGGGQVRLTLRYEAAGQFFTSCQDVLIPKDAESAPAALAIQKGVSLQRYVEACRAYLMLRDPVLSHSPGFEDYANEVRRAFSQLQDLQEEFSQNAANVDTLCPGLRDQLTAFTEMAEKHAKSADALEMENKALHLEVEQLQSKRDEEVGRLENERNKLRAAVSELELQLQSMAISYGQVEQNNAELRAALDRAQDGSSAQ</sequence>
<evidence type="ECO:0000313" key="4">
    <source>
        <dbReference type="EMBL" id="CAL1130939.1"/>
    </source>
</evidence>
<keyword evidence="5" id="KW-1185">Reference proteome</keyword>
<gene>
    <name evidence="3" type="ORF">C1SCF055_LOCUS5697</name>
</gene>
<dbReference type="Gene3D" id="3.40.50.410">
    <property type="entry name" value="von Willebrand factor, type A domain"/>
    <property type="match status" value="1"/>
</dbReference>
<proteinExistence type="predicted"/>
<dbReference type="EMBL" id="CAMXCT020000351">
    <property type="protein sequence ID" value="CAL1130939.1"/>
    <property type="molecule type" value="Genomic_DNA"/>
</dbReference>
<reference evidence="4" key="2">
    <citation type="submission" date="2024-04" db="EMBL/GenBank/DDBJ databases">
        <authorList>
            <person name="Chen Y."/>
            <person name="Shah S."/>
            <person name="Dougan E. K."/>
            <person name="Thang M."/>
            <person name="Chan C."/>
        </authorList>
    </citation>
    <scope>NUCLEOTIDE SEQUENCE [LARGE SCALE GENOMIC DNA]</scope>
</reference>
<keyword evidence="1" id="KW-0175">Coiled coil</keyword>
<dbReference type="SUPFAM" id="SSF53300">
    <property type="entry name" value="vWA-like"/>
    <property type="match status" value="1"/>
</dbReference>
<dbReference type="PANTHER" id="PTHR10579:SF43">
    <property type="entry name" value="ZINC FINGER (C3HC4-TYPE RING FINGER) FAMILY PROTEIN"/>
    <property type="match status" value="1"/>
</dbReference>
<dbReference type="AlphaFoldDB" id="A0A9P1BQG9"/>
<feature type="domain" description="VWFA" evidence="2">
    <location>
        <begin position="95"/>
        <end position="277"/>
    </location>
</feature>
<accession>A0A9P1BQG9</accession>
<protein>
    <recommendedName>
        <fullName evidence="2">VWFA domain-containing protein</fullName>
    </recommendedName>
</protein>
<reference evidence="3" key="1">
    <citation type="submission" date="2022-10" db="EMBL/GenBank/DDBJ databases">
        <authorList>
            <person name="Chen Y."/>
            <person name="Dougan E. K."/>
            <person name="Chan C."/>
            <person name="Rhodes N."/>
            <person name="Thang M."/>
        </authorList>
    </citation>
    <scope>NUCLEOTIDE SEQUENCE</scope>
</reference>
<dbReference type="PROSITE" id="PS50234">
    <property type="entry name" value="VWFA"/>
    <property type="match status" value="1"/>
</dbReference>
<dbReference type="Proteomes" id="UP001152797">
    <property type="component" value="Unassembled WGS sequence"/>
</dbReference>
<organism evidence="3">
    <name type="scientific">Cladocopium goreaui</name>
    <dbReference type="NCBI Taxonomy" id="2562237"/>
    <lineage>
        <taxon>Eukaryota</taxon>
        <taxon>Sar</taxon>
        <taxon>Alveolata</taxon>
        <taxon>Dinophyceae</taxon>
        <taxon>Suessiales</taxon>
        <taxon>Symbiodiniaceae</taxon>
        <taxon>Cladocopium</taxon>
    </lineage>
</organism>
<dbReference type="OrthoDB" id="447197at2759"/>
<dbReference type="EMBL" id="CAMXCT030000351">
    <property type="protein sequence ID" value="CAL4764876.1"/>
    <property type="molecule type" value="Genomic_DNA"/>
</dbReference>
<feature type="coiled-coil region" evidence="1">
    <location>
        <begin position="518"/>
        <end position="591"/>
    </location>
</feature>
<evidence type="ECO:0000313" key="5">
    <source>
        <dbReference type="Proteomes" id="UP001152797"/>
    </source>
</evidence>
<name>A0A9P1BQG9_9DINO</name>
<dbReference type="EMBL" id="CAMXCT010000351">
    <property type="protein sequence ID" value="CAI3977564.1"/>
    <property type="molecule type" value="Genomic_DNA"/>
</dbReference>
<evidence type="ECO:0000313" key="3">
    <source>
        <dbReference type="EMBL" id="CAI3977564.1"/>
    </source>
</evidence>
<dbReference type="Pfam" id="PF13519">
    <property type="entry name" value="VWA_2"/>
    <property type="match status" value="1"/>
</dbReference>
<dbReference type="InterPro" id="IPR002035">
    <property type="entry name" value="VWF_A"/>
</dbReference>
<dbReference type="PANTHER" id="PTHR10579">
    <property type="entry name" value="CALCIUM-ACTIVATED CHLORIDE CHANNEL REGULATOR"/>
    <property type="match status" value="1"/>
</dbReference>
<dbReference type="InterPro" id="IPR036465">
    <property type="entry name" value="vWFA_dom_sf"/>
</dbReference>